<evidence type="ECO:0000313" key="2">
    <source>
        <dbReference type="Proteomes" id="UP000005519"/>
    </source>
</evidence>
<evidence type="ECO:0000313" key="1">
    <source>
        <dbReference type="EMBL" id="EEX51410.1"/>
    </source>
</evidence>
<dbReference type="InterPro" id="IPR028957">
    <property type="entry name" value="Imm50"/>
</dbReference>
<accession>C9PMJ0</accession>
<dbReference type="AlphaFoldDB" id="C9PMJ0"/>
<keyword evidence="2" id="KW-1185">Reference proteome</keyword>
<reference evidence="1 2" key="1">
    <citation type="submission" date="2009-10" db="EMBL/GenBank/DDBJ databases">
        <authorList>
            <person name="Muzny D."/>
            <person name="Qin X."/>
            <person name="Deng J."/>
            <person name="Jiang H."/>
            <person name="Liu Y."/>
            <person name="Qu J."/>
            <person name="Song X.-Z."/>
            <person name="Zhang L."/>
            <person name="Thornton R."/>
            <person name="Coyle M."/>
            <person name="Francisco L."/>
            <person name="Jackson L."/>
            <person name="Javaid M."/>
            <person name="Korchina V."/>
            <person name="Kovar C."/>
            <person name="Mata R."/>
            <person name="Mathew T."/>
            <person name="Ngo R."/>
            <person name="Nguyen L."/>
            <person name="Nguyen N."/>
            <person name="Okwuonu G."/>
            <person name="Ongeri F."/>
            <person name="Pham C."/>
            <person name="Simmons D."/>
            <person name="Wilczek-Boney K."/>
            <person name="Hale W."/>
            <person name="Jakkamsetti A."/>
            <person name="Pham P."/>
            <person name="Ruth R."/>
            <person name="San Lucas F."/>
            <person name="Warren J."/>
            <person name="Zhang J."/>
            <person name="Zhao Z."/>
            <person name="Zhou C."/>
            <person name="Zhu D."/>
            <person name="Lee S."/>
            <person name="Bess C."/>
            <person name="Blankenburg K."/>
            <person name="Forbes L."/>
            <person name="Fu Q."/>
            <person name="Gubbala S."/>
            <person name="Hirani K."/>
            <person name="Jayaseelan J.C."/>
            <person name="Lara F."/>
            <person name="Munidasa M."/>
            <person name="Palculict T."/>
            <person name="Patil S."/>
            <person name="Pu L.-L."/>
            <person name="Saada N."/>
            <person name="Tang L."/>
            <person name="Weissenberger G."/>
            <person name="Zhu Y."/>
            <person name="Hemphill L."/>
            <person name="Shang Y."/>
            <person name="Youmans B."/>
            <person name="Ayvaz T."/>
            <person name="Ross M."/>
            <person name="Santibanez J."/>
            <person name="Aqrawi P."/>
            <person name="Gross S."/>
            <person name="Joshi V."/>
            <person name="Fowler G."/>
            <person name="Nazareth L."/>
            <person name="Reid J."/>
            <person name="Worley K."/>
            <person name="Petrosino J."/>
            <person name="Highlander S."/>
            <person name="Gibbs R."/>
        </authorList>
    </citation>
    <scope>NUCLEOTIDE SEQUENCE [LARGE SCALE GENOMIC DNA]</scope>
    <source>
        <strain evidence="1 2">ATCC 43325</strain>
    </source>
</reference>
<name>C9PMJ0_9PAST</name>
<dbReference type="OrthoDB" id="6428913at2"/>
<sequence>MEGRNMKWFEKAIGKEKIIYMFNGNIDVNEIYLHKILFYDYTLTIFFHILNIPQEFPKKWNDNDFNAISMQLSFSDVNYFNVHGKNLFNKIGKLNISVDNNIVKMNFAGDDVNIICESDFYFIDNITPNFINIEESIN</sequence>
<comment type="caution">
    <text evidence="1">The sequence shown here is derived from an EMBL/GenBank/DDBJ whole genome shotgun (WGS) entry which is preliminary data.</text>
</comment>
<dbReference type="HOGENOM" id="CLU_134456_0_0_6"/>
<dbReference type="Pfam" id="PF15594">
    <property type="entry name" value="Imm50"/>
    <property type="match status" value="1"/>
</dbReference>
<organism evidence="1 2">
    <name type="scientific">Pasteurella dagmatis ATCC 43325</name>
    <dbReference type="NCBI Taxonomy" id="667128"/>
    <lineage>
        <taxon>Bacteria</taxon>
        <taxon>Pseudomonadati</taxon>
        <taxon>Pseudomonadota</taxon>
        <taxon>Gammaproteobacteria</taxon>
        <taxon>Pasteurellales</taxon>
        <taxon>Pasteurellaceae</taxon>
        <taxon>Pasteurella</taxon>
    </lineage>
</organism>
<dbReference type="Proteomes" id="UP000005519">
    <property type="component" value="Unassembled WGS sequence"/>
</dbReference>
<protein>
    <recommendedName>
        <fullName evidence="3">Immunity protein 50</fullName>
    </recommendedName>
</protein>
<gene>
    <name evidence="1" type="ORF">HMPREF0621_0214</name>
</gene>
<proteinExistence type="predicted"/>
<evidence type="ECO:0008006" key="3">
    <source>
        <dbReference type="Google" id="ProtNLM"/>
    </source>
</evidence>
<dbReference type="STRING" id="667128.HMPREF0621_0214"/>
<dbReference type="EMBL" id="ACZR01000001">
    <property type="protein sequence ID" value="EEX51410.1"/>
    <property type="molecule type" value="Genomic_DNA"/>
</dbReference>